<dbReference type="SMART" id="SM00849">
    <property type="entry name" value="Lactamase_B"/>
    <property type="match status" value="1"/>
</dbReference>
<feature type="domain" description="Metallo-beta-lactamase" evidence="1">
    <location>
        <begin position="11"/>
        <end position="184"/>
    </location>
</feature>
<name>A0A2J8B5F3_9FIRM</name>
<proteinExistence type="predicted"/>
<protein>
    <recommendedName>
        <fullName evidence="1">Metallo-beta-lactamase domain-containing protein</fullName>
    </recommendedName>
</protein>
<gene>
    <name evidence="2" type="ORF">B7R76_03830</name>
</gene>
<sequence length="273" mass="30393">MRIFSLVSGSSGNSYLFLNRREAVLIDAGLSLRSLKMKLAELGLQDISILGIFISHEHSDHVKGLEAIANHFKASIFITNGTKGALESKMRHPEKQKWRIIAAQSEIDLAGFAVKAVAISHDATEPVAFTVSCGGLKVAVVSDTGVITPEWEILADTEKFDIFFLEANYDQEMLLGGSYSYPLKMRIMSDRGHLSNSQTAEFLYRLYNNGCCNFVLTHLSLNNNFPELAMLVVRSYFAQAGINVGDQVEVFCAPRYDTMEYKINEKGKLCFED</sequence>
<dbReference type="Gene3D" id="3.60.15.10">
    <property type="entry name" value="Ribonuclease Z/Hydroxyacylglutathione hydrolase-like"/>
    <property type="match status" value="1"/>
</dbReference>
<dbReference type="Pfam" id="PF12706">
    <property type="entry name" value="Lactamase_B_2"/>
    <property type="match status" value="1"/>
</dbReference>
<organism evidence="2 3">
    <name type="scientific">Mageeibacillus indolicus</name>
    <dbReference type="NCBI Taxonomy" id="884684"/>
    <lineage>
        <taxon>Bacteria</taxon>
        <taxon>Bacillati</taxon>
        <taxon>Bacillota</taxon>
        <taxon>Clostridia</taxon>
        <taxon>Eubacteriales</taxon>
        <taxon>Oscillospiraceae</taxon>
        <taxon>Mageeibacillus</taxon>
    </lineage>
</organism>
<reference evidence="3" key="1">
    <citation type="submission" date="2017-04" db="EMBL/GenBank/DDBJ databases">
        <authorList>
            <person name="Bumgarner R.E."/>
            <person name="Fredricks D.N."/>
            <person name="Srinivasan S."/>
        </authorList>
    </citation>
    <scope>NUCLEOTIDE SEQUENCE [LARGE SCALE GENOMIC DNA]</scope>
    <source>
        <strain evidence="3">KA00405</strain>
    </source>
</reference>
<comment type="caution">
    <text evidence="2">The sequence shown here is derived from an EMBL/GenBank/DDBJ whole genome shotgun (WGS) entry which is preliminary data.</text>
</comment>
<dbReference type="InterPro" id="IPR036866">
    <property type="entry name" value="RibonucZ/Hydroxyglut_hydro"/>
</dbReference>
<dbReference type="AlphaFoldDB" id="A0A2J8B5F3"/>
<dbReference type="SUPFAM" id="SSF56281">
    <property type="entry name" value="Metallo-hydrolase/oxidoreductase"/>
    <property type="match status" value="1"/>
</dbReference>
<dbReference type="InterPro" id="IPR001279">
    <property type="entry name" value="Metallo-B-lactamas"/>
</dbReference>
<dbReference type="PANTHER" id="PTHR47619:SF1">
    <property type="entry name" value="EXODEOXYRIBONUCLEASE WALJ"/>
    <property type="match status" value="1"/>
</dbReference>
<dbReference type="EMBL" id="NBZD01000001">
    <property type="protein sequence ID" value="PNH20005.1"/>
    <property type="molecule type" value="Genomic_DNA"/>
</dbReference>
<dbReference type="InterPro" id="IPR052533">
    <property type="entry name" value="WalJ/YycJ-like"/>
</dbReference>
<evidence type="ECO:0000313" key="3">
    <source>
        <dbReference type="Proteomes" id="UP000236394"/>
    </source>
</evidence>
<dbReference type="Proteomes" id="UP000236394">
    <property type="component" value="Unassembled WGS sequence"/>
</dbReference>
<evidence type="ECO:0000259" key="1">
    <source>
        <dbReference type="SMART" id="SM00849"/>
    </source>
</evidence>
<accession>A0A2J8B5F3</accession>
<evidence type="ECO:0000313" key="2">
    <source>
        <dbReference type="EMBL" id="PNH20005.1"/>
    </source>
</evidence>
<dbReference type="PANTHER" id="PTHR47619">
    <property type="entry name" value="METALLO-HYDROLASE YYCJ-RELATED"/>
    <property type="match status" value="1"/>
</dbReference>
<dbReference type="RefSeq" id="WP_102892402.1">
    <property type="nucleotide sequence ID" value="NZ_NBZD01000001.1"/>
</dbReference>